<accession>A0A8H3MDJ4</accession>
<evidence type="ECO:0000256" key="4">
    <source>
        <dbReference type="ARBA" id="ARBA00022695"/>
    </source>
</evidence>
<keyword evidence="2 9" id="KW-0696">RNA-directed RNA polymerase</keyword>
<evidence type="ECO:0000256" key="8">
    <source>
        <dbReference type="PROSITE-ProRule" id="PRU00176"/>
    </source>
</evidence>
<dbReference type="InterPro" id="IPR057596">
    <property type="entry name" value="RDRP_core"/>
</dbReference>
<reference evidence="11" key="1">
    <citation type="submission" date="2019-10" db="EMBL/GenBank/DDBJ databases">
        <title>Conservation and host-specific expression of non-tandemly repeated heterogenous ribosome RNA gene in arbuscular mycorrhizal fungi.</title>
        <authorList>
            <person name="Maeda T."/>
            <person name="Kobayashi Y."/>
            <person name="Nakagawa T."/>
            <person name="Ezawa T."/>
            <person name="Yamaguchi K."/>
            <person name="Bino T."/>
            <person name="Nishimoto Y."/>
            <person name="Shigenobu S."/>
            <person name="Kawaguchi M."/>
        </authorList>
    </citation>
    <scope>NUCLEOTIDE SEQUENCE</scope>
    <source>
        <strain evidence="11">HR1</strain>
    </source>
</reference>
<evidence type="ECO:0000256" key="6">
    <source>
        <dbReference type="ARBA" id="ARBA00023158"/>
    </source>
</evidence>
<keyword evidence="5 8" id="KW-0694">RNA-binding</keyword>
<dbReference type="SUPFAM" id="SSF54928">
    <property type="entry name" value="RNA-binding domain, RBD"/>
    <property type="match status" value="1"/>
</dbReference>
<dbReference type="InterPro" id="IPR035979">
    <property type="entry name" value="RBD_domain_sf"/>
</dbReference>
<dbReference type="Proteomes" id="UP000615446">
    <property type="component" value="Unassembled WGS sequence"/>
</dbReference>
<dbReference type="PANTHER" id="PTHR23079">
    <property type="entry name" value="RNA-DEPENDENT RNA POLYMERASE"/>
    <property type="match status" value="1"/>
</dbReference>
<evidence type="ECO:0000256" key="7">
    <source>
        <dbReference type="ARBA" id="ARBA00048744"/>
    </source>
</evidence>
<dbReference type="Pfam" id="PF05183">
    <property type="entry name" value="RdRP"/>
    <property type="match status" value="1"/>
</dbReference>
<name>A0A8H3MDJ4_9GLOM</name>
<gene>
    <name evidence="11" type="ORF">RCL2_002841000</name>
</gene>
<keyword evidence="4 9" id="KW-0548">Nucleotidyltransferase</keyword>
<dbReference type="Pfam" id="PF26253">
    <property type="entry name" value="RdRP_head"/>
    <property type="match status" value="1"/>
</dbReference>
<dbReference type="PROSITE" id="PS50102">
    <property type="entry name" value="RRM"/>
    <property type="match status" value="1"/>
</dbReference>
<dbReference type="Pfam" id="PF00076">
    <property type="entry name" value="RRM_1"/>
    <property type="match status" value="1"/>
</dbReference>
<sequence length="1141" mass="132012">MKVYVKNVSKFANKDDIVQLLGSYGPIIDAKLDVVGDGQVQNGYVEFQNENDAKSCISDASFDKPVCGGKRFDVSKNAKKRKKKRKNYASFDDVKFTLSSLEIGNWGGRSSIINPNRDHHHFPESFTFLSEQKFYEQHTICFSKAEKAYLLEVESRRVRIPYRTLLEDSYGIFLDEKDGVISLYISLKHPPLLYRQENNKRWIRTTDWTRTSDNIFENIFGRCLVYKLIFRNDIDLDELRDEIANLKLIDPPNPEIIVRCIDKSSYPVKYFENLIYRLPFTLYYKLVCLVSHGILSLYEIEENKLGELLESLISGTYDIVENDKQKLEAIAWYALNQMTMKDWNPFNVKRQDRPITCFDLAVKNFYEFNVWHPSNPNFYLENDSRGVRINHATITPTNIYFNEPNYEPSNRILRLYQDKTDLFLRVTFKDENFDKLFVDKDDDFDITERIVTILKKGFYLAKRHYEFLAFSSSQLRDQSCWFVAADGNFNANYIRSEMFGNLGKNDKTRRTPSLYAARMGQCFTSTIGTLKPDSFEEKDIKEIKRNGFEFSDGCGTISPSLATRAAKEHLGTKISDDDEIPSVFQIRVGGCKGMVAVDPTLKGDVLCIRESQRKFEAPDPHLEIVKTVKNPSLGYLNRQIILLLSTLGIPDDVFIPLQDEMRNDIDSITTDANKAREICKRNMGTSHIKSTIISMIDAGMMEGNIDPFLKAILECKRVYTLKSLRYKARILMPDSFLLLGVIDETGILNEDEIYVQTSTIVSEHQTFGSAHSETKRERKVWDGPAIIARNPCLHPGDIRNVKAVKEPRLSHLRNCVVFSQKGNRPLPNMLAGGDLDGDEFFVCFDKRIFIPKNEEPMVYDSQGKYELNRSVEIDDICDFFKDFMLNDRLGQIDNLHLAHADSNSKGVKSTGCMKLAEWHSQAVDFNKTGKPVTNDLPSLEEYPDFMELKCKVLYKSEKILGKLYRRIKLHEYESDPILKYKEHEITVNDDFTFNGYQNYVEDAKICRNDYNGDIRNLMKTYRVNNESEIITAELLNLKQMEGRKNQHKRDVISDQVSNIINKYRNRFLIGIQEDTNDTHNSVKLIRIPLNKKSKAKASAWYHVTYNHPEKDNKIILLSFPWVVSDILLAIRKEKRDRTNLN</sequence>
<dbReference type="InterPro" id="IPR000504">
    <property type="entry name" value="RRM_dom"/>
</dbReference>
<evidence type="ECO:0000256" key="5">
    <source>
        <dbReference type="ARBA" id="ARBA00022884"/>
    </source>
</evidence>
<keyword evidence="3 9" id="KW-0808">Transferase</keyword>
<dbReference type="InterPro" id="IPR058752">
    <property type="entry name" value="RDRP_C_head"/>
</dbReference>
<comment type="catalytic activity">
    <reaction evidence="7 9">
        <text>RNA(n) + a ribonucleoside 5'-triphosphate = RNA(n+1) + diphosphate</text>
        <dbReference type="Rhea" id="RHEA:21248"/>
        <dbReference type="Rhea" id="RHEA-COMP:14527"/>
        <dbReference type="Rhea" id="RHEA-COMP:17342"/>
        <dbReference type="ChEBI" id="CHEBI:33019"/>
        <dbReference type="ChEBI" id="CHEBI:61557"/>
        <dbReference type="ChEBI" id="CHEBI:140395"/>
        <dbReference type="EC" id="2.7.7.48"/>
    </reaction>
</comment>
<dbReference type="InterPro" id="IPR012677">
    <property type="entry name" value="Nucleotide-bd_a/b_plait_sf"/>
</dbReference>
<dbReference type="OrthoDB" id="6513042at2759"/>
<dbReference type="EC" id="2.7.7.48" evidence="9"/>
<dbReference type="AlphaFoldDB" id="A0A8H3MDJ4"/>
<comment type="caution">
    <text evidence="11">The sequence shown here is derived from an EMBL/GenBank/DDBJ whole genome shotgun (WGS) entry which is preliminary data.</text>
</comment>
<evidence type="ECO:0000256" key="2">
    <source>
        <dbReference type="ARBA" id="ARBA00022484"/>
    </source>
</evidence>
<dbReference type="EMBL" id="BLAL01000304">
    <property type="protein sequence ID" value="GET02032.1"/>
    <property type="molecule type" value="Genomic_DNA"/>
</dbReference>
<evidence type="ECO:0000256" key="3">
    <source>
        <dbReference type="ARBA" id="ARBA00022679"/>
    </source>
</evidence>
<dbReference type="GO" id="GO:0003723">
    <property type="term" value="F:RNA binding"/>
    <property type="evidence" value="ECO:0007669"/>
    <property type="project" value="UniProtKB-UniRule"/>
</dbReference>
<evidence type="ECO:0000313" key="11">
    <source>
        <dbReference type="EMBL" id="GET02032.1"/>
    </source>
</evidence>
<dbReference type="CDD" id="cd00590">
    <property type="entry name" value="RRM_SF"/>
    <property type="match status" value="1"/>
</dbReference>
<dbReference type="InterPro" id="IPR007855">
    <property type="entry name" value="RDRP"/>
</dbReference>
<evidence type="ECO:0000256" key="1">
    <source>
        <dbReference type="ARBA" id="ARBA00005762"/>
    </source>
</evidence>
<organism evidence="11 12">
    <name type="scientific">Rhizophagus clarus</name>
    <dbReference type="NCBI Taxonomy" id="94130"/>
    <lineage>
        <taxon>Eukaryota</taxon>
        <taxon>Fungi</taxon>
        <taxon>Fungi incertae sedis</taxon>
        <taxon>Mucoromycota</taxon>
        <taxon>Glomeromycotina</taxon>
        <taxon>Glomeromycetes</taxon>
        <taxon>Glomerales</taxon>
        <taxon>Glomeraceae</taxon>
        <taxon>Rhizophagus</taxon>
    </lineage>
</organism>
<proteinExistence type="inferred from homology"/>
<evidence type="ECO:0000259" key="10">
    <source>
        <dbReference type="PROSITE" id="PS50102"/>
    </source>
</evidence>
<dbReference type="PANTHER" id="PTHR23079:SF55">
    <property type="entry name" value="RNA-DIRECTED RNA POLYMERASE"/>
    <property type="match status" value="1"/>
</dbReference>
<protein>
    <recommendedName>
        <fullName evidence="9">RNA-dependent RNA polymerase</fullName>
        <ecNumber evidence="9">2.7.7.48</ecNumber>
    </recommendedName>
</protein>
<dbReference type="GO" id="GO:0031380">
    <property type="term" value="C:nuclear RNA-directed RNA polymerase complex"/>
    <property type="evidence" value="ECO:0007669"/>
    <property type="project" value="TreeGrafter"/>
</dbReference>
<evidence type="ECO:0000313" key="12">
    <source>
        <dbReference type="Proteomes" id="UP000615446"/>
    </source>
</evidence>
<comment type="similarity">
    <text evidence="1 9">Belongs to the RdRP family.</text>
</comment>
<dbReference type="Gene3D" id="3.30.70.330">
    <property type="match status" value="1"/>
</dbReference>
<evidence type="ECO:0000256" key="9">
    <source>
        <dbReference type="RuleBase" id="RU363098"/>
    </source>
</evidence>
<dbReference type="GO" id="GO:0030422">
    <property type="term" value="P:siRNA processing"/>
    <property type="evidence" value="ECO:0007669"/>
    <property type="project" value="TreeGrafter"/>
</dbReference>
<feature type="domain" description="RRM" evidence="10">
    <location>
        <begin position="1"/>
        <end position="79"/>
    </location>
</feature>
<dbReference type="GO" id="GO:0003968">
    <property type="term" value="F:RNA-directed RNA polymerase activity"/>
    <property type="evidence" value="ECO:0007669"/>
    <property type="project" value="UniProtKB-KW"/>
</dbReference>
<dbReference type="SMART" id="SM00360">
    <property type="entry name" value="RRM"/>
    <property type="match status" value="1"/>
</dbReference>
<keyword evidence="6" id="KW-0943">RNA-mediated gene silencing</keyword>